<feature type="compositionally biased region" description="Basic and acidic residues" evidence="1">
    <location>
        <begin position="13"/>
        <end position="40"/>
    </location>
</feature>
<proteinExistence type="predicted"/>
<evidence type="ECO:0000313" key="3">
    <source>
        <dbReference type="Proteomes" id="UP000265515"/>
    </source>
</evidence>
<comment type="caution">
    <text evidence="2">The sequence shown here is derived from an EMBL/GenBank/DDBJ whole genome shotgun (WGS) entry which is preliminary data.</text>
</comment>
<dbReference type="Gramene" id="GBG64852">
    <property type="protein sequence ID" value="GBG64852"/>
    <property type="gene ID" value="CBR_g48320"/>
</dbReference>
<organism evidence="2 3">
    <name type="scientific">Chara braunii</name>
    <name type="common">Braun's stonewort</name>
    <dbReference type="NCBI Taxonomy" id="69332"/>
    <lineage>
        <taxon>Eukaryota</taxon>
        <taxon>Viridiplantae</taxon>
        <taxon>Streptophyta</taxon>
        <taxon>Charophyceae</taxon>
        <taxon>Charales</taxon>
        <taxon>Characeae</taxon>
        <taxon>Chara</taxon>
    </lineage>
</organism>
<keyword evidence="3" id="KW-1185">Reference proteome</keyword>
<dbReference type="Proteomes" id="UP000265515">
    <property type="component" value="Unassembled WGS sequence"/>
</dbReference>
<dbReference type="EMBL" id="BFEA01000055">
    <property type="protein sequence ID" value="GBG64852.1"/>
    <property type="molecule type" value="Genomic_DNA"/>
</dbReference>
<feature type="compositionally biased region" description="Basic and acidic residues" evidence="1">
    <location>
        <begin position="51"/>
        <end position="60"/>
    </location>
</feature>
<feature type="compositionally biased region" description="Basic residues" evidence="1">
    <location>
        <begin position="195"/>
        <end position="205"/>
    </location>
</feature>
<evidence type="ECO:0000256" key="1">
    <source>
        <dbReference type="SAM" id="MobiDB-lite"/>
    </source>
</evidence>
<feature type="region of interest" description="Disordered" evidence="1">
    <location>
        <begin position="91"/>
        <end position="133"/>
    </location>
</feature>
<feature type="compositionally biased region" description="Basic residues" evidence="1">
    <location>
        <begin position="41"/>
        <end position="50"/>
    </location>
</feature>
<feature type="region of interest" description="Disordered" evidence="1">
    <location>
        <begin position="149"/>
        <end position="177"/>
    </location>
</feature>
<sequence>MQEKKADKARRKLEREKEKEEELRRQEEEEARRAQEEFRRAEKKRKKKEKARQEATLRAEMKKDVTMHAALMMNEIKDDWINQWKTKVLPTLTGGRIDAKGKKKVVYQTGSDSQSEGSEEGSDTSVTQELSAKASRLCITKKRKRETGVALENSPLMELPPKRTPRGATGKTGKAMVPMTRARSERFRTPISAKKKTPVRTRLSKLTKSGNKKTPPSGRMTPASRVLARLRYRDSIMHELKGCSANELQRFCKDEGIPYTGKVDAIFDLAEHRAQQHANVPPQAEVIRIADSTDVGVSASGDTQE</sequence>
<protein>
    <submittedName>
        <fullName evidence="2">Uncharacterized protein</fullName>
    </submittedName>
</protein>
<dbReference type="AlphaFoldDB" id="A0A388K465"/>
<accession>A0A388K465</accession>
<name>A0A388K465_CHABU</name>
<evidence type="ECO:0000313" key="2">
    <source>
        <dbReference type="EMBL" id="GBG64852.1"/>
    </source>
</evidence>
<feature type="region of interest" description="Disordered" evidence="1">
    <location>
        <begin position="1"/>
        <end position="60"/>
    </location>
</feature>
<feature type="region of interest" description="Disordered" evidence="1">
    <location>
        <begin position="195"/>
        <end position="221"/>
    </location>
</feature>
<reference evidence="2 3" key="1">
    <citation type="journal article" date="2018" name="Cell">
        <title>The Chara Genome: Secondary Complexity and Implications for Plant Terrestrialization.</title>
        <authorList>
            <person name="Nishiyama T."/>
            <person name="Sakayama H."/>
            <person name="Vries J.D."/>
            <person name="Buschmann H."/>
            <person name="Saint-Marcoux D."/>
            <person name="Ullrich K.K."/>
            <person name="Haas F.B."/>
            <person name="Vanderstraeten L."/>
            <person name="Becker D."/>
            <person name="Lang D."/>
            <person name="Vosolsobe S."/>
            <person name="Rombauts S."/>
            <person name="Wilhelmsson P.K.I."/>
            <person name="Janitza P."/>
            <person name="Kern R."/>
            <person name="Heyl A."/>
            <person name="Rumpler F."/>
            <person name="Villalobos L.I.A.C."/>
            <person name="Clay J.M."/>
            <person name="Skokan R."/>
            <person name="Toyoda A."/>
            <person name="Suzuki Y."/>
            <person name="Kagoshima H."/>
            <person name="Schijlen E."/>
            <person name="Tajeshwar N."/>
            <person name="Catarino B."/>
            <person name="Hetherington A.J."/>
            <person name="Saltykova A."/>
            <person name="Bonnot C."/>
            <person name="Breuninger H."/>
            <person name="Symeonidi A."/>
            <person name="Radhakrishnan G.V."/>
            <person name="Van Nieuwerburgh F."/>
            <person name="Deforce D."/>
            <person name="Chang C."/>
            <person name="Karol K.G."/>
            <person name="Hedrich R."/>
            <person name="Ulvskov P."/>
            <person name="Glockner G."/>
            <person name="Delwiche C.F."/>
            <person name="Petrasek J."/>
            <person name="Van de Peer Y."/>
            <person name="Friml J."/>
            <person name="Beilby M."/>
            <person name="Dolan L."/>
            <person name="Kohara Y."/>
            <person name="Sugano S."/>
            <person name="Fujiyama A."/>
            <person name="Delaux P.-M."/>
            <person name="Quint M."/>
            <person name="TheiBen G."/>
            <person name="Hagemann M."/>
            <person name="Harholt J."/>
            <person name="Dunand C."/>
            <person name="Zachgo S."/>
            <person name="Langdale J."/>
            <person name="Maumus F."/>
            <person name="Straeten D.V.D."/>
            <person name="Gould S.B."/>
            <person name="Rensing S.A."/>
        </authorList>
    </citation>
    <scope>NUCLEOTIDE SEQUENCE [LARGE SCALE GENOMIC DNA]</scope>
    <source>
        <strain evidence="2 3">S276</strain>
    </source>
</reference>
<gene>
    <name evidence="2" type="ORF">CBR_g48320</name>
</gene>